<evidence type="ECO:0000313" key="4">
    <source>
        <dbReference type="EMBL" id="CAG5006224.1"/>
    </source>
</evidence>
<protein>
    <recommendedName>
        <fullName evidence="6">FecR family protein</fullName>
    </recommendedName>
</protein>
<accession>A0A916NMF1</accession>
<proteinExistence type="predicted"/>
<dbReference type="Proteomes" id="UP000680038">
    <property type="component" value="Unassembled WGS sequence"/>
</dbReference>
<dbReference type="AlphaFoldDB" id="A0A916NMF1"/>
<reference evidence="4" key="1">
    <citation type="submission" date="2021-04" db="EMBL/GenBank/DDBJ databases">
        <authorList>
            <person name="Rodrigo-Torres L."/>
            <person name="Arahal R. D."/>
            <person name="Lucena T."/>
        </authorList>
    </citation>
    <scope>NUCLEOTIDE SEQUENCE</scope>
    <source>
        <strain evidence="4">CECT 9275</strain>
    </source>
</reference>
<keyword evidence="1" id="KW-1133">Transmembrane helix</keyword>
<evidence type="ECO:0008006" key="6">
    <source>
        <dbReference type="Google" id="ProtNLM"/>
    </source>
</evidence>
<comment type="caution">
    <text evidence="4">The sequence shown here is derived from an EMBL/GenBank/DDBJ whole genome shotgun (WGS) entry which is preliminary data.</text>
</comment>
<name>A0A916NMF1_9BACT</name>
<dbReference type="PANTHER" id="PTHR30273">
    <property type="entry name" value="PERIPLASMIC SIGNAL SENSOR AND SIGMA FACTOR ACTIVATOR FECR-RELATED"/>
    <property type="match status" value="1"/>
</dbReference>
<dbReference type="GO" id="GO:0016989">
    <property type="term" value="F:sigma factor antagonist activity"/>
    <property type="evidence" value="ECO:0007669"/>
    <property type="project" value="TreeGrafter"/>
</dbReference>
<feature type="domain" description="Protein FecR C-terminal" evidence="3">
    <location>
        <begin position="296"/>
        <end position="363"/>
    </location>
</feature>
<dbReference type="Gene3D" id="2.60.120.1440">
    <property type="match status" value="1"/>
</dbReference>
<dbReference type="Pfam" id="PF04773">
    <property type="entry name" value="FecR"/>
    <property type="match status" value="1"/>
</dbReference>
<sequence length="370" mass="40956">MNRYQDYCVEDFVLDADFQGWVRYGTASQVAFWNSYIAEFPQQASEISEARILLQGIYVRYGTHISDDEIASEITGLITRILEDKKQRSASAGEDSFKSKKSWIWAAAASVLVAACGLAVWYVLQATPGTQYTGLTKGKSLVEKVNRTSSKQTIHLYDGSVAVLEPNASLSIPPAFSEEKREVYLSGEAYFKITKDIDRPFLVYTHKLVTRVLGTSFIVRALKGDQEISVEVREGKVSVFRKDDFEKSASGTQNESNGIVVTPNQKIVLNADGDRMVKTLSDAPAVVPGGVKVSRFDYNNTPVKDVLNDLKNAYQVDIIFDADLISDCPITATLSNQPLLEKLNVICEAIEAKYEVLDGKIIIYGNSCLN</sequence>
<evidence type="ECO:0000259" key="2">
    <source>
        <dbReference type="Pfam" id="PF04773"/>
    </source>
</evidence>
<keyword evidence="5" id="KW-1185">Reference proteome</keyword>
<dbReference type="PANTHER" id="PTHR30273:SF2">
    <property type="entry name" value="PROTEIN FECR"/>
    <property type="match status" value="1"/>
</dbReference>
<dbReference type="RefSeq" id="WP_215240211.1">
    <property type="nucleotide sequence ID" value="NZ_CAJRAF010000002.1"/>
</dbReference>
<gene>
    <name evidence="4" type="ORF">DYBT9275_03762</name>
</gene>
<keyword evidence="1" id="KW-0472">Membrane</keyword>
<keyword evidence="1" id="KW-0812">Transmembrane</keyword>
<dbReference type="InterPro" id="IPR006860">
    <property type="entry name" value="FecR"/>
</dbReference>
<dbReference type="EMBL" id="CAJRAF010000002">
    <property type="protein sequence ID" value="CAG5006224.1"/>
    <property type="molecule type" value="Genomic_DNA"/>
</dbReference>
<evidence type="ECO:0000259" key="3">
    <source>
        <dbReference type="Pfam" id="PF16344"/>
    </source>
</evidence>
<feature type="domain" description="FecR protein" evidence="2">
    <location>
        <begin position="148"/>
        <end position="237"/>
    </location>
</feature>
<dbReference type="InterPro" id="IPR032508">
    <property type="entry name" value="FecR_C"/>
</dbReference>
<feature type="transmembrane region" description="Helical" evidence="1">
    <location>
        <begin position="103"/>
        <end position="124"/>
    </location>
</feature>
<organism evidence="4 5">
    <name type="scientific">Dyadobacter helix</name>
    <dbReference type="NCBI Taxonomy" id="2822344"/>
    <lineage>
        <taxon>Bacteria</taxon>
        <taxon>Pseudomonadati</taxon>
        <taxon>Bacteroidota</taxon>
        <taxon>Cytophagia</taxon>
        <taxon>Cytophagales</taxon>
        <taxon>Spirosomataceae</taxon>
        <taxon>Dyadobacter</taxon>
    </lineage>
</organism>
<dbReference type="InterPro" id="IPR012373">
    <property type="entry name" value="Ferrdict_sens_TM"/>
</dbReference>
<evidence type="ECO:0000256" key="1">
    <source>
        <dbReference type="SAM" id="Phobius"/>
    </source>
</evidence>
<dbReference type="Gene3D" id="3.55.50.30">
    <property type="match status" value="1"/>
</dbReference>
<evidence type="ECO:0000313" key="5">
    <source>
        <dbReference type="Proteomes" id="UP000680038"/>
    </source>
</evidence>
<dbReference type="Pfam" id="PF16344">
    <property type="entry name" value="FecR_C"/>
    <property type="match status" value="1"/>
</dbReference>